<keyword evidence="2" id="KW-1185">Reference proteome</keyword>
<evidence type="ECO:0000313" key="1">
    <source>
        <dbReference type="EMBL" id="CAI8601113.1"/>
    </source>
</evidence>
<dbReference type="AlphaFoldDB" id="A0AAV0ZV01"/>
<name>A0AAV0ZV01_VICFA</name>
<dbReference type="Proteomes" id="UP001157006">
    <property type="component" value="Chromosome 2"/>
</dbReference>
<proteinExistence type="predicted"/>
<organism evidence="1 2">
    <name type="scientific">Vicia faba</name>
    <name type="common">Broad bean</name>
    <name type="synonym">Faba vulgaris</name>
    <dbReference type="NCBI Taxonomy" id="3906"/>
    <lineage>
        <taxon>Eukaryota</taxon>
        <taxon>Viridiplantae</taxon>
        <taxon>Streptophyta</taxon>
        <taxon>Embryophyta</taxon>
        <taxon>Tracheophyta</taxon>
        <taxon>Spermatophyta</taxon>
        <taxon>Magnoliopsida</taxon>
        <taxon>eudicotyledons</taxon>
        <taxon>Gunneridae</taxon>
        <taxon>Pentapetalae</taxon>
        <taxon>rosids</taxon>
        <taxon>fabids</taxon>
        <taxon>Fabales</taxon>
        <taxon>Fabaceae</taxon>
        <taxon>Papilionoideae</taxon>
        <taxon>50 kb inversion clade</taxon>
        <taxon>NPAAA clade</taxon>
        <taxon>Hologalegina</taxon>
        <taxon>IRL clade</taxon>
        <taxon>Fabeae</taxon>
        <taxon>Vicia</taxon>
    </lineage>
</organism>
<dbReference type="EMBL" id="OX451737">
    <property type="protein sequence ID" value="CAI8601113.1"/>
    <property type="molecule type" value="Genomic_DNA"/>
</dbReference>
<gene>
    <name evidence="1" type="ORF">VFH_II256440</name>
</gene>
<accession>A0AAV0ZV01</accession>
<reference evidence="1 2" key="1">
    <citation type="submission" date="2023-01" db="EMBL/GenBank/DDBJ databases">
        <authorList>
            <person name="Kreplak J."/>
        </authorList>
    </citation>
    <scope>NUCLEOTIDE SEQUENCE [LARGE SCALE GENOMIC DNA]</scope>
</reference>
<protein>
    <submittedName>
        <fullName evidence="1">Uncharacterized protein</fullName>
    </submittedName>
</protein>
<evidence type="ECO:0000313" key="2">
    <source>
        <dbReference type="Proteomes" id="UP001157006"/>
    </source>
</evidence>
<sequence>MGSRPRLYEAVDLHAFLYILIQRSHEEDKKVSSDLTGRRRCDTVLQSPSSKKKFRNQFRLAKIIKESLLMEVAEILVQICRCVAVGDSVSMKGYQLVQGLIWIWCQFLRMQGCLNWLSRLREHSAMASMKANESDEKES</sequence>